<feature type="domain" description="F-box protein AT5G49610-like beta-propeller" evidence="2">
    <location>
        <begin position="96"/>
        <end position="339"/>
    </location>
</feature>
<organism evidence="3 4">
    <name type="scientific">Lolium multiflorum</name>
    <name type="common">Italian ryegrass</name>
    <name type="synonym">Lolium perenne subsp. multiflorum</name>
    <dbReference type="NCBI Taxonomy" id="4521"/>
    <lineage>
        <taxon>Eukaryota</taxon>
        <taxon>Viridiplantae</taxon>
        <taxon>Streptophyta</taxon>
        <taxon>Embryophyta</taxon>
        <taxon>Tracheophyta</taxon>
        <taxon>Spermatophyta</taxon>
        <taxon>Magnoliopsida</taxon>
        <taxon>Liliopsida</taxon>
        <taxon>Poales</taxon>
        <taxon>Poaceae</taxon>
        <taxon>BOP clade</taxon>
        <taxon>Pooideae</taxon>
        <taxon>Poodae</taxon>
        <taxon>Poeae</taxon>
        <taxon>Poeae Chloroplast Group 2 (Poeae type)</taxon>
        <taxon>Loliodinae</taxon>
        <taxon>Loliinae</taxon>
        <taxon>Lolium</taxon>
    </lineage>
</organism>
<dbReference type="Pfam" id="PF23635">
    <property type="entry name" value="Beta-prop_AT5G49610-like"/>
    <property type="match status" value="1"/>
</dbReference>
<dbReference type="Gene3D" id="1.20.1280.50">
    <property type="match status" value="1"/>
</dbReference>
<protein>
    <recommendedName>
        <fullName evidence="5">F-box domain-containing protein</fullName>
    </recommendedName>
</protein>
<feature type="domain" description="F-box" evidence="1">
    <location>
        <begin position="4"/>
        <end position="45"/>
    </location>
</feature>
<dbReference type="Pfam" id="PF12937">
    <property type="entry name" value="F-box-like"/>
    <property type="match status" value="1"/>
</dbReference>
<proteinExistence type="predicted"/>
<dbReference type="PANTHER" id="PTHR32133:SF380">
    <property type="entry name" value="OS10G0137700 PROTEIN"/>
    <property type="match status" value="1"/>
</dbReference>
<evidence type="ECO:0000259" key="2">
    <source>
        <dbReference type="Pfam" id="PF23635"/>
    </source>
</evidence>
<dbReference type="InterPro" id="IPR056594">
    <property type="entry name" value="AT5G49610-like_b-prop"/>
</dbReference>
<dbReference type="Proteomes" id="UP001231189">
    <property type="component" value="Unassembled WGS sequence"/>
</dbReference>
<dbReference type="InterPro" id="IPR001810">
    <property type="entry name" value="F-box_dom"/>
</dbReference>
<dbReference type="SUPFAM" id="SSF81383">
    <property type="entry name" value="F-box domain"/>
    <property type="match status" value="1"/>
</dbReference>
<dbReference type="AlphaFoldDB" id="A0AAD8R503"/>
<gene>
    <name evidence="3" type="ORF">QYE76_019717</name>
</gene>
<accession>A0AAD8R503</accession>
<evidence type="ECO:0000313" key="3">
    <source>
        <dbReference type="EMBL" id="KAK1614200.1"/>
    </source>
</evidence>
<keyword evidence="4" id="KW-1185">Reference proteome</keyword>
<comment type="caution">
    <text evidence="3">The sequence shown here is derived from an EMBL/GenBank/DDBJ whole genome shotgun (WGS) entry which is preliminary data.</text>
</comment>
<evidence type="ECO:0008006" key="5">
    <source>
        <dbReference type="Google" id="ProtNLM"/>
    </source>
</evidence>
<dbReference type="InterPro" id="IPR036047">
    <property type="entry name" value="F-box-like_dom_sf"/>
</dbReference>
<reference evidence="3" key="1">
    <citation type="submission" date="2023-07" db="EMBL/GenBank/DDBJ databases">
        <title>A chromosome-level genome assembly of Lolium multiflorum.</title>
        <authorList>
            <person name="Chen Y."/>
            <person name="Copetti D."/>
            <person name="Kolliker R."/>
            <person name="Studer B."/>
        </authorList>
    </citation>
    <scope>NUCLEOTIDE SEQUENCE</scope>
    <source>
        <strain evidence="3">02402/16</strain>
        <tissue evidence="3">Leaf</tissue>
    </source>
</reference>
<name>A0AAD8R503_LOLMU</name>
<dbReference type="EMBL" id="JAUUTY010000006">
    <property type="protein sequence ID" value="KAK1614200.1"/>
    <property type="molecule type" value="Genomic_DNA"/>
</dbReference>
<evidence type="ECO:0000259" key="1">
    <source>
        <dbReference type="Pfam" id="PF12937"/>
    </source>
</evidence>
<evidence type="ECO:0000313" key="4">
    <source>
        <dbReference type="Proteomes" id="UP001231189"/>
    </source>
</evidence>
<dbReference type="PANTHER" id="PTHR32133">
    <property type="entry name" value="OS07G0120400 PROTEIN"/>
    <property type="match status" value="1"/>
</dbReference>
<sequence length="360" mass="40525">MEDDDLLSEILLRLPPQPSSLPRASAACKRWRCLVSDPAFTRRFRRHHHSRNPTPLLGFFSQDAAGITFNPTMEPPNRVSPGRFTVPPEARVHSKILGCRHGLVLMFHQKLKQVMVWDPVTGDQRSLAVPHPLVFGTDKTPRGAVLRAAGDAHHFRVVLASCDRPQQHTRAFACIYSSETGVWSDLISTLVPSEDYMTLSTMPAVLIGDSLYWTITGNWRAVLEFDLNRLSLAVIHLPVDKFAYCEPWNITVVPAEGGGPGLLLVSDLTALLWNRNTDCDGVTSWVLTRTVELDKLLSLNSEERRFLMIIGFAEYNNAIFLQTDISLFMVQLESLQFKKFPVHFIGRCYHPFESIYAAGI</sequence>